<feature type="compositionally biased region" description="Low complexity" evidence="3">
    <location>
        <begin position="37"/>
        <end position="62"/>
    </location>
</feature>
<feature type="region of interest" description="Disordered" evidence="3">
    <location>
        <begin position="97"/>
        <end position="144"/>
    </location>
</feature>
<dbReference type="InterPro" id="IPR052254">
    <property type="entry name" value="CUL4-DDB1_E3_ligase_receptor"/>
</dbReference>
<comment type="caution">
    <text evidence="4">The sequence shown here is derived from an EMBL/GenBank/DDBJ whole genome shotgun (WGS) entry which is preliminary data.</text>
</comment>
<protein>
    <submittedName>
        <fullName evidence="4">Uncharacterized protein</fullName>
    </submittedName>
</protein>
<feature type="compositionally biased region" description="Low complexity" evidence="3">
    <location>
        <begin position="122"/>
        <end position="144"/>
    </location>
</feature>
<organism evidence="4 5">
    <name type="scientific">Naegleria fowleri</name>
    <name type="common">Brain eating amoeba</name>
    <dbReference type="NCBI Taxonomy" id="5763"/>
    <lineage>
        <taxon>Eukaryota</taxon>
        <taxon>Discoba</taxon>
        <taxon>Heterolobosea</taxon>
        <taxon>Tetramitia</taxon>
        <taxon>Eutetramitia</taxon>
        <taxon>Vahlkampfiidae</taxon>
        <taxon>Naegleria</taxon>
    </lineage>
</organism>
<evidence type="ECO:0000256" key="3">
    <source>
        <dbReference type="SAM" id="MobiDB-lite"/>
    </source>
</evidence>
<dbReference type="OMA" id="NDEVWIF"/>
<name>A0A6A5BBX9_NAEFO</name>
<dbReference type="GeneID" id="68116720"/>
<dbReference type="VEuPathDB" id="AmoebaDB:FDP41_009504"/>
<dbReference type="Proteomes" id="UP000444721">
    <property type="component" value="Unassembled WGS sequence"/>
</dbReference>
<accession>A0A6A5BBX9</accession>
<dbReference type="EMBL" id="VFQX01000070">
    <property type="protein sequence ID" value="KAF0972196.1"/>
    <property type="molecule type" value="Genomic_DNA"/>
</dbReference>
<dbReference type="VEuPathDB" id="AmoebaDB:NF0056930"/>
<dbReference type="VEuPathDB" id="AmoebaDB:NfTy_062590"/>
<dbReference type="RefSeq" id="XP_044556911.1">
    <property type="nucleotide sequence ID" value="XM_044713470.1"/>
</dbReference>
<evidence type="ECO:0000313" key="5">
    <source>
        <dbReference type="Proteomes" id="UP000444721"/>
    </source>
</evidence>
<evidence type="ECO:0000256" key="2">
    <source>
        <dbReference type="ARBA" id="ARBA00022737"/>
    </source>
</evidence>
<keyword evidence="1" id="KW-0853">WD repeat</keyword>
<keyword evidence="2" id="KW-0677">Repeat</keyword>
<sequence length="724" mass="83164">MPKNENTNRKTRPQALRHDQSSSSQQQQPKTKKRKLQQQLQTQEDQSRYSNVASSSNNGSSARTTTPNENPKHNNQKREHVRKKKNYEQQLLSRMERVFGSSQSSSLSSPLVNRNDFKPHSRTQSQTSPSSSNASSSSSSSGSATSIPGFYFDEIANRYFPIPKNGLERSILVGNSVERMKTLQDHAMMKAENSAQQQQTLPTNSKSRIRKNNYLLFKNDAQKSIHLIANVNKKLLISSNSPCMLREEPHNKKYLSTAMTILKSRLMHPTADSKYYYKHVHNRMKFFEMRDKFSPLHEWSSRRNDHAPSQNSVTSFSSNVSNDQQRITQLECEFTSDIQLFTVKQLDYSKIRNHSTLHFNDEVWIFASNAQRDLCFSIIHGRGEERYLTPLLNLTSRITNISPFTSTHRNNYSTQEFQFLVSCTGQAQEAGSLTRFSMLYEQDIPTQHSMENDPFGKWEISYQQLYSCRKKTLFWHSVHPNLRWCALGLSKGGVIIDLERASTTSGESKQCHIGYTTNDSFSDVLLTYWNPYVTERGELLYARRDGTVSLMDCRMKSNNQNRQLQTCNIGEIQFSQGSFISDVKCVNESQFIVKSIESSIQHSSHHYQPHFKLFDKRKLSQTILNYELGTSQEESRLATNSIKEERENKMFLFDNNQYMVCGGITNSGSVVRIWDVYKGGKPEMTIFGLPHRNVSNMAESPSGYANPFFLMGIPDLDQLLLLKH</sequence>
<proteinExistence type="predicted"/>
<dbReference type="PANTHER" id="PTHR44472">
    <property type="entry name" value="DDB1- AND CUL4-ASSOCIATED FACTOR 4-RELATED"/>
    <property type="match status" value="1"/>
</dbReference>
<evidence type="ECO:0000256" key="1">
    <source>
        <dbReference type="ARBA" id="ARBA00022574"/>
    </source>
</evidence>
<feature type="region of interest" description="Disordered" evidence="3">
    <location>
        <begin position="1"/>
        <end position="84"/>
    </location>
</feature>
<gene>
    <name evidence="4" type="ORF">FDP41_009504</name>
</gene>
<dbReference type="OrthoDB" id="10407740at2759"/>
<keyword evidence="5" id="KW-1185">Reference proteome</keyword>
<dbReference type="AlphaFoldDB" id="A0A6A5BBX9"/>
<evidence type="ECO:0000313" key="4">
    <source>
        <dbReference type="EMBL" id="KAF0972196.1"/>
    </source>
</evidence>
<feature type="compositionally biased region" description="Low complexity" evidence="3">
    <location>
        <begin position="309"/>
        <end position="320"/>
    </location>
</feature>
<reference evidence="4 5" key="1">
    <citation type="journal article" date="2019" name="Sci. Rep.">
        <title>Nanopore sequencing improves the draft genome of the human pathogenic amoeba Naegleria fowleri.</title>
        <authorList>
            <person name="Liechti N."/>
            <person name="Schurch N."/>
            <person name="Bruggmann R."/>
            <person name="Wittwer M."/>
        </authorList>
    </citation>
    <scope>NUCLEOTIDE SEQUENCE [LARGE SCALE GENOMIC DNA]</scope>
    <source>
        <strain evidence="4 5">ATCC 30894</strain>
    </source>
</reference>
<dbReference type="PANTHER" id="PTHR44472:SF1">
    <property type="entry name" value="DDB1 AND CUL4 ASSOCIATED FACTOR 4"/>
    <property type="match status" value="1"/>
</dbReference>
<feature type="region of interest" description="Disordered" evidence="3">
    <location>
        <begin position="299"/>
        <end position="320"/>
    </location>
</feature>